<feature type="domain" description="Serine aminopeptidase S33" evidence="1">
    <location>
        <begin position="49"/>
        <end position="250"/>
    </location>
</feature>
<keyword evidence="2" id="KW-0378">Hydrolase</keyword>
<dbReference type="InterPro" id="IPR029058">
    <property type="entry name" value="AB_hydrolase_fold"/>
</dbReference>
<accession>A0ABV9RF00</accession>
<dbReference type="InterPro" id="IPR022742">
    <property type="entry name" value="Hydrolase_4"/>
</dbReference>
<dbReference type="PANTHER" id="PTHR11614">
    <property type="entry name" value="PHOSPHOLIPASE-RELATED"/>
    <property type="match status" value="1"/>
</dbReference>
<dbReference type="EMBL" id="JBHSJC010000003">
    <property type="protein sequence ID" value="MFC4830712.1"/>
    <property type="molecule type" value="Genomic_DNA"/>
</dbReference>
<dbReference type="Proteomes" id="UP001595960">
    <property type="component" value="Unassembled WGS sequence"/>
</dbReference>
<dbReference type="InterPro" id="IPR051044">
    <property type="entry name" value="MAG_DAG_Lipase"/>
</dbReference>
<dbReference type="Pfam" id="PF12146">
    <property type="entry name" value="Hydrolase_4"/>
    <property type="match status" value="1"/>
</dbReference>
<protein>
    <submittedName>
        <fullName evidence="2">Alpha/beta hydrolase</fullName>
    </submittedName>
</protein>
<sequence length="338" mass="37319">MPRWLPDVLGSPFECAELELPADAEGPVSATLVRRVRDEVIDGPGVFDVLYVHGWSDYFFQRDLAEYWVSRGARFFALDLRKYGRSLRPHQTPGYIEDLAAYDEEIDAALDVIRTQPAAPLVLMGHSTGGLTLSLWASRHPDLVDGLVLNAPWLEWQTRAVGRALLEPAIGLGAALHPHAEFPEVDLGFYSRSVRSRLGGEWEYDETWRPERGFHTNRGWLNAVLRGQATVSRGLGIRVPILVLLSTRSMLQPAWSEQMRYADTAIEVGGVARRAPDLGLDVTIRRIEGALHDATLSSAPVRAVVWEAIDRWLPAVVDGAPRPAARDRASALGIPGVG</sequence>
<reference evidence="3" key="1">
    <citation type="journal article" date="2019" name="Int. J. Syst. Evol. Microbiol.">
        <title>The Global Catalogue of Microorganisms (GCM) 10K type strain sequencing project: providing services to taxonomists for standard genome sequencing and annotation.</title>
        <authorList>
            <consortium name="The Broad Institute Genomics Platform"/>
            <consortium name="The Broad Institute Genome Sequencing Center for Infectious Disease"/>
            <person name="Wu L."/>
            <person name="Ma J."/>
        </authorList>
    </citation>
    <scope>NUCLEOTIDE SEQUENCE [LARGE SCALE GENOMIC DNA]</scope>
    <source>
        <strain evidence="3">CGMCC 1.12192</strain>
    </source>
</reference>
<dbReference type="SUPFAM" id="SSF53474">
    <property type="entry name" value="alpha/beta-Hydrolases"/>
    <property type="match status" value="1"/>
</dbReference>
<keyword evidence="3" id="KW-1185">Reference proteome</keyword>
<dbReference type="GO" id="GO:0016787">
    <property type="term" value="F:hydrolase activity"/>
    <property type="evidence" value="ECO:0007669"/>
    <property type="project" value="UniProtKB-KW"/>
</dbReference>
<proteinExistence type="predicted"/>
<evidence type="ECO:0000313" key="2">
    <source>
        <dbReference type="EMBL" id="MFC4830712.1"/>
    </source>
</evidence>
<evidence type="ECO:0000259" key="1">
    <source>
        <dbReference type="Pfam" id="PF12146"/>
    </source>
</evidence>
<gene>
    <name evidence="2" type="ORF">ACFPER_18095</name>
</gene>
<dbReference type="Gene3D" id="3.40.50.1820">
    <property type="entry name" value="alpha/beta hydrolase"/>
    <property type="match status" value="1"/>
</dbReference>
<name>A0ABV9RF00_9MICO</name>
<evidence type="ECO:0000313" key="3">
    <source>
        <dbReference type="Proteomes" id="UP001595960"/>
    </source>
</evidence>
<dbReference type="RefSeq" id="WP_204395205.1">
    <property type="nucleotide sequence ID" value="NZ_JAFBBW010000001.1"/>
</dbReference>
<comment type="caution">
    <text evidence="2">The sequence shown here is derived from an EMBL/GenBank/DDBJ whole genome shotgun (WGS) entry which is preliminary data.</text>
</comment>
<organism evidence="2 3">
    <name type="scientific">Agromyces aurantiacus</name>
    <dbReference type="NCBI Taxonomy" id="165814"/>
    <lineage>
        <taxon>Bacteria</taxon>
        <taxon>Bacillati</taxon>
        <taxon>Actinomycetota</taxon>
        <taxon>Actinomycetes</taxon>
        <taxon>Micrococcales</taxon>
        <taxon>Microbacteriaceae</taxon>
        <taxon>Agromyces</taxon>
    </lineage>
</organism>